<dbReference type="InterPro" id="IPR010982">
    <property type="entry name" value="Lambda_DNA-bd_dom_sf"/>
</dbReference>
<dbReference type="Proteomes" id="UP000625079">
    <property type="component" value="Unassembled WGS sequence"/>
</dbReference>
<reference evidence="2" key="1">
    <citation type="journal article" date="2014" name="Int. J. Syst. Evol. Microbiol.">
        <title>Complete genome sequence of Corynebacterium casei LMG S-19264T (=DSM 44701T), isolated from a smear-ripened cheese.</title>
        <authorList>
            <consortium name="US DOE Joint Genome Institute (JGI-PGF)"/>
            <person name="Walter F."/>
            <person name="Albersmeier A."/>
            <person name="Kalinowski J."/>
            <person name="Ruckert C."/>
        </authorList>
    </citation>
    <scope>NUCLEOTIDE SEQUENCE</scope>
    <source>
        <strain evidence="2">CGMCC 1.15034</strain>
    </source>
</reference>
<reference evidence="2" key="3">
    <citation type="submission" date="2022-12" db="EMBL/GenBank/DDBJ databases">
        <authorList>
            <person name="Sun Q."/>
            <person name="Zhou Y."/>
        </authorList>
    </citation>
    <scope>NUCLEOTIDE SEQUENCE</scope>
    <source>
        <strain evidence="2">CGMCC 1.15034</strain>
    </source>
</reference>
<dbReference type="PANTHER" id="PTHR40275:SF1">
    <property type="entry name" value="SSL7038 PROTEIN"/>
    <property type="match status" value="1"/>
</dbReference>
<evidence type="ECO:0000313" key="3">
    <source>
        <dbReference type="EMBL" id="QOZ58512.1"/>
    </source>
</evidence>
<sequence>MALKTTPFDAAEYLDTPEAQAEFITAALETGDAAFIRDSVNTVARARGMSEIAKSTGLSREGLYKALGETGNPEFSTMLGVLRALGLGLTARPLSRKPSKPRKTAKPRASKAA</sequence>
<reference evidence="3 4" key="2">
    <citation type="submission" date="2018-06" db="EMBL/GenBank/DDBJ databases">
        <title>Comparative genomics of rhizobia nodulating Arachis hypogaea in China.</title>
        <authorList>
            <person name="Li Y."/>
        </authorList>
    </citation>
    <scope>NUCLEOTIDE SEQUENCE [LARGE SCALE GENOMIC DNA]</scope>
    <source>
        <strain evidence="3 4">CCBAU 51658</strain>
    </source>
</reference>
<evidence type="ECO:0000313" key="5">
    <source>
        <dbReference type="Proteomes" id="UP000625079"/>
    </source>
</evidence>
<accession>A0A410V195</accession>
<keyword evidence="4" id="KW-1185">Reference proteome</keyword>
<evidence type="ECO:0000256" key="1">
    <source>
        <dbReference type="SAM" id="MobiDB-lite"/>
    </source>
</evidence>
<protein>
    <submittedName>
        <fullName evidence="3">Addiction module antidote protein</fullName>
    </submittedName>
    <submittedName>
        <fullName evidence="2">Transcriptional regulator</fullName>
    </submittedName>
</protein>
<dbReference type="InterPro" id="IPR014057">
    <property type="entry name" value="HI1420"/>
</dbReference>
<proteinExistence type="predicted"/>
<feature type="region of interest" description="Disordered" evidence="1">
    <location>
        <begin position="92"/>
        <end position="113"/>
    </location>
</feature>
<name>A0A410V195_9BRAD</name>
<organism evidence="2 5">
    <name type="scientific">Bradyrhizobium guangdongense</name>
    <dbReference type="NCBI Taxonomy" id="1325090"/>
    <lineage>
        <taxon>Bacteria</taxon>
        <taxon>Pseudomonadati</taxon>
        <taxon>Pseudomonadota</taxon>
        <taxon>Alphaproteobacteria</taxon>
        <taxon>Hyphomicrobiales</taxon>
        <taxon>Nitrobacteraceae</taxon>
        <taxon>Bradyrhizobium</taxon>
    </lineage>
</organism>
<dbReference type="EMBL" id="CP030057">
    <property type="protein sequence ID" value="QOZ58512.1"/>
    <property type="molecule type" value="Genomic_DNA"/>
</dbReference>
<dbReference type="EMBL" id="BMHC01000001">
    <property type="protein sequence ID" value="GGI20323.1"/>
    <property type="molecule type" value="Genomic_DNA"/>
</dbReference>
<dbReference type="RefSeq" id="WP_128964132.1">
    <property type="nucleotide sequence ID" value="NZ_BMHC01000001.1"/>
</dbReference>
<dbReference type="SUPFAM" id="SSF47413">
    <property type="entry name" value="lambda repressor-like DNA-binding domains"/>
    <property type="match status" value="1"/>
</dbReference>
<dbReference type="AlphaFoldDB" id="A0A410V195"/>
<dbReference type="Proteomes" id="UP000593880">
    <property type="component" value="Chromosome"/>
</dbReference>
<dbReference type="PANTHER" id="PTHR40275">
    <property type="entry name" value="SSL7038 PROTEIN"/>
    <property type="match status" value="1"/>
</dbReference>
<evidence type="ECO:0000313" key="4">
    <source>
        <dbReference type="Proteomes" id="UP000593880"/>
    </source>
</evidence>
<gene>
    <name evidence="2" type="ORF">GCM10010987_08780</name>
    <name evidence="3" type="ORF">XH86_06995</name>
</gene>
<feature type="compositionally biased region" description="Basic residues" evidence="1">
    <location>
        <begin position="94"/>
        <end position="113"/>
    </location>
</feature>
<dbReference type="Pfam" id="PF21716">
    <property type="entry name" value="dnstrm_HI1420"/>
    <property type="match status" value="1"/>
</dbReference>
<dbReference type="NCBIfam" id="TIGR02684">
    <property type="entry name" value="dnstrm_HI1420"/>
    <property type="match status" value="1"/>
</dbReference>
<dbReference type="GO" id="GO:0003677">
    <property type="term" value="F:DNA binding"/>
    <property type="evidence" value="ECO:0007669"/>
    <property type="project" value="InterPro"/>
</dbReference>
<evidence type="ECO:0000313" key="2">
    <source>
        <dbReference type="EMBL" id="GGI20323.1"/>
    </source>
</evidence>
<dbReference type="OrthoDB" id="9798416at2"/>